<reference evidence="1" key="1">
    <citation type="submission" date="2020-02" db="EMBL/GenBank/DDBJ databases">
        <authorList>
            <person name="Meier V. D."/>
        </authorList>
    </citation>
    <scope>NUCLEOTIDE SEQUENCE</scope>
    <source>
        <strain evidence="1">AVDCRST_MAG77</strain>
    </source>
</reference>
<organism evidence="1">
    <name type="scientific">uncultured Chloroflexota bacterium</name>
    <dbReference type="NCBI Taxonomy" id="166587"/>
    <lineage>
        <taxon>Bacteria</taxon>
        <taxon>Bacillati</taxon>
        <taxon>Chloroflexota</taxon>
        <taxon>environmental samples</taxon>
    </lineage>
</organism>
<name>A0A6J4JUF4_9CHLR</name>
<dbReference type="EMBL" id="CADCTC010000233">
    <property type="protein sequence ID" value="CAA9287827.1"/>
    <property type="molecule type" value="Genomic_DNA"/>
</dbReference>
<evidence type="ECO:0000313" key="1">
    <source>
        <dbReference type="EMBL" id="CAA9287827.1"/>
    </source>
</evidence>
<accession>A0A6J4JUF4</accession>
<gene>
    <name evidence="1" type="ORF">AVDCRST_MAG77-4452</name>
</gene>
<protein>
    <submittedName>
        <fullName evidence="1">Uncharacterized protein</fullName>
    </submittedName>
</protein>
<dbReference type="AlphaFoldDB" id="A0A6J4JUF4"/>
<proteinExistence type="predicted"/>
<sequence>MYPTQHAAITAITALPLRRRGWNWTELSLFAAGAVLIDVDHYLSYAVREGDWSLPRAYRWHIRRVPPMDRRRPHLYLPPLLWDQYRWFHAIVPLALLALAARLWPPLRPLALGALYHRLQDYAVEVFEHRPGVPTAAPED</sequence>